<organism evidence="7 8">
    <name type="scientific">Roseateles violae</name>
    <dbReference type="NCBI Taxonomy" id="3058042"/>
    <lineage>
        <taxon>Bacteria</taxon>
        <taxon>Pseudomonadati</taxon>
        <taxon>Pseudomonadota</taxon>
        <taxon>Betaproteobacteria</taxon>
        <taxon>Burkholderiales</taxon>
        <taxon>Sphaerotilaceae</taxon>
        <taxon>Roseateles</taxon>
    </lineage>
</organism>
<proteinExistence type="inferred from homology"/>
<dbReference type="PANTHER" id="PTHR38102">
    <property type="entry name" value="PERIPLASMIC CHAPERONE SPY"/>
    <property type="match status" value="1"/>
</dbReference>
<dbReference type="InterPro" id="IPR052211">
    <property type="entry name" value="Cpx_auxiliary_protein"/>
</dbReference>
<dbReference type="Gene3D" id="1.20.120.1490">
    <property type="match status" value="1"/>
</dbReference>
<feature type="signal peptide" evidence="6">
    <location>
        <begin position="1"/>
        <end position="28"/>
    </location>
</feature>
<feature type="chain" id="PRO_5045094377" evidence="6">
    <location>
        <begin position="29"/>
        <end position="167"/>
    </location>
</feature>
<evidence type="ECO:0000256" key="5">
    <source>
        <dbReference type="SAM" id="MobiDB-lite"/>
    </source>
</evidence>
<evidence type="ECO:0000256" key="6">
    <source>
        <dbReference type="SAM" id="SignalP"/>
    </source>
</evidence>
<evidence type="ECO:0000256" key="3">
    <source>
        <dbReference type="ARBA" id="ARBA00022729"/>
    </source>
</evidence>
<evidence type="ECO:0000256" key="1">
    <source>
        <dbReference type="ARBA" id="ARBA00004418"/>
    </source>
</evidence>
<dbReference type="PANTHER" id="PTHR38102:SF1">
    <property type="entry name" value="PERIPLASMIC CHAPERONE SPY"/>
    <property type="match status" value="1"/>
</dbReference>
<protein>
    <submittedName>
        <fullName evidence="7">Spy/CpxP family protein refolding chaperone</fullName>
    </submittedName>
</protein>
<dbReference type="EMBL" id="JAUHHC010000004">
    <property type="protein sequence ID" value="MDN3921863.1"/>
    <property type="molecule type" value="Genomic_DNA"/>
</dbReference>
<dbReference type="InterPro" id="IPR012899">
    <property type="entry name" value="LTXXQ"/>
</dbReference>
<name>A0ABT8DUR8_9BURK</name>
<sequence>MSKLNLIDVLKTGAIASALALSGFAAQAQDHHPMRGGPGGPGLFDGGRIEHLLDDVDASDAQRAQIRQIMQAARKDLQPQREAGRKLHEQGLALFAAPTIDANAFESLRQQTQALHEQVGKRMTQAMVEAARVLTPQQRATLAEKMKKRQARMAEHMRERAASKPSN</sequence>
<evidence type="ECO:0000256" key="4">
    <source>
        <dbReference type="ARBA" id="ARBA00022764"/>
    </source>
</evidence>
<feature type="region of interest" description="Disordered" evidence="5">
    <location>
        <begin position="147"/>
        <end position="167"/>
    </location>
</feature>
<feature type="compositionally biased region" description="Basic and acidic residues" evidence="5">
    <location>
        <begin position="152"/>
        <end position="167"/>
    </location>
</feature>
<dbReference type="Proteomes" id="UP001228044">
    <property type="component" value="Unassembled WGS sequence"/>
</dbReference>
<dbReference type="InterPro" id="IPR025961">
    <property type="entry name" value="Metal_resist"/>
</dbReference>
<reference evidence="7 8" key="1">
    <citation type="submission" date="2023-06" db="EMBL/GenBank/DDBJ databases">
        <title>Pelomonas sp. PFR6 16S ribosomal RNA gene Genome sequencing and assembly.</title>
        <authorList>
            <person name="Woo H."/>
        </authorList>
    </citation>
    <scope>NUCLEOTIDE SEQUENCE [LARGE SCALE GENOMIC DNA]</scope>
    <source>
        <strain evidence="7 8">PFR6</strain>
    </source>
</reference>
<evidence type="ECO:0000256" key="2">
    <source>
        <dbReference type="ARBA" id="ARBA00008441"/>
    </source>
</evidence>
<evidence type="ECO:0000313" key="8">
    <source>
        <dbReference type="Proteomes" id="UP001228044"/>
    </source>
</evidence>
<comment type="subcellular location">
    <subcellularLocation>
        <location evidence="1">Periplasm</location>
    </subcellularLocation>
</comment>
<keyword evidence="8" id="KW-1185">Reference proteome</keyword>
<accession>A0ABT8DUR8</accession>
<comment type="similarity">
    <text evidence="2">Belongs to the CpxP/Spy family.</text>
</comment>
<evidence type="ECO:0000313" key="7">
    <source>
        <dbReference type="EMBL" id="MDN3921863.1"/>
    </source>
</evidence>
<dbReference type="RefSeq" id="WP_290360166.1">
    <property type="nucleotide sequence ID" value="NZ_JAUHHC010000004.1"/>
</dbReference>
<comment type="caution">
    <text evidence="7">The sequence shown here is derived from an EMBL/GenBank/DDBJ whole genome shotgun (WGS) entry which is preliminary data.</text>
</comment>
<keyword evidence="4" id="KW-0574">Periplasm</keyword>
<dbReference type="CDD" id="cd09916">
    <property type="entry name" value="CpxP_like"/>
    <property type="match status" value="1"/>
</dbReference>
<gene>
    <name evidence="7" type="ORF">QWJ38_16360</name>
</gene>
<dbReference type="Pfam" id="PF13801">
    <property type="entry name" value="Metal_resist"/>
    <property type="match status" value="1"/>
</dbReference>
<keyword evidence="3 6" id="KW-0732">Signal</keyword>